<proteinExistence type="predicted"/>
<accession>A0A6G1II37</accession>
<name>A0A6G1II37_9PLEO</name>
<reference evidence="2" key="1">
    <citation type="journal article" date="2020" name="Stud. Mycol.">
        <title>101 Dothideomycetes genomes: a test case for predicting lifestyles and emergence of pathogens.</title>
        <authorList>
            <person name="Haridas S."/>
            <person name="Albert R."/>
            <person name="Binder M."/>
            <person name="Bloem J."/>
            <person name="Labutti K."/>
            <person name="Salamov A."/>
            <person name="Andreopoulos B."/>
            <person name="Baker S."/>
            <person name="Barry K."/>
            <person name="Bills G."/>
            <person name="Bluhm B."/>
            <person name="Cannon C."/>
            <person name="Castanera R."/>
            <person name="Culley D."/>
            <person name="Daum C."/>
            <person name="Ezra D."/>
            <person name="Gonzalez J."/>
            <person name="Henrissat B."/>
            <person name="Kuo A."/>
            <person name="Liang C."/>
            <person name="Lipzen A."/>
            <person name="Lutzoni F."/>
            <person name="Magnuson J."/>
            <person name="Mondo S."/>
            <person name="Nolan M."/>
            <person name="Ohm R."/>
            <person name="Pangilinan J."/>
            <person name="Park H.-J."/>
            <person name="Ramirez L."/>
            <person name="Alfaro M."/>
            <person name="Sun H."/>
            <person name="Tritt A."/>
            <person name="Yoshinaga Y."/>
            <person name="Zwiers L.-H."/>
            <person name="Turgeon B."/>
            <person name="Goodwin S."/>
            <person name="Spatafora J."/>
            <person name="Crous P."/>
            <person name="Grigoriev I."/>
        </authorList>
    </citation>
    <scope>NUCLEOTIDE SEQUENCE</scope>
    <source>
        <strain evidence="2">CBS 122367</strain>
    </source>
</reference>
<feature type="region of interest" description="Disordered" evidence="1">
    <location>
        <begin position="38"/>
        <end position="67"/>
    </location>
</feature>
<gene>
    <name evidence="2" type="ORF">K458DRAFT_465716</name>
</gene>
<organism evidence="2 3">
    <name type="scientific">Lentithecium fluviatile CBS 122367</name>
    <dbReference type="NCBI Taxonomy" id="1168545"/>
    <lineage>
        <taxon>Eukaryota</taxon>
        <taxon>Fungi</taxon>
        <taxon>Dikarya</taxon>
        <taxon>Ascomycota</taxon>
        <taxon>Pezizomycotina</taxon>
        <taxon>Dothideomycetes</taxon>
        <taxon>Pleosporomycetidae</taxon>
        <taxon>Pleosporales</taxon>
        <taxon>Massarineae</taxon>
        <taxon>Lentitheciaceae</taxon>
        <taxon>Lentithecium</taxon>
    </lineage>
</organism>
<evidence type="ECO:0000256" key="1">
    <source>
        <dbReference type="SAM" id="MobiDB-lite"/>
    </source>
</evidence>
<sequence>MTKITVEKFLCSRRARSSSGGLKSRLAGRHPAAIATVKNKPRARRLPSPTYPSPTWRARHPPTIPNRHSREFAKSVVGGETMWSTDQEFARPGRSRHPVRIRWTFVCSPLHSPTIIAWPSPPPSPGYVGVLELVHGNTVCMVPVYGPYELVNITDRVYTFRVPRGWRKGQAIGRAAQVFGTLAPSVEDHASISIRFSHSPLYHRIKGRGDVDPRMDMWASTAIAFEMPACSTVM</sequence>
<dbReference type="AlphaFoldDB" id="A0A6G1II37"/>
<evidence type="ECO:0000313" key="3">
    <source>
        <dbReference type="Proteomes" id="UP000799291"/>
    </source>
</evidence>
<dbReference type="EMBL" id="MU005618">
    <property type="protein sequence ID" value="KAF2677795.1"/>
    <property type="molecule type" value="Genomic_DNA"/>
</dbReference>
<evidence type="ECO:0000313" key="2">
    <source>
        <dbReference type="EMBL" id="KAF2677795.1"/>
    </source>
</evidence>
<dbReference type="Proteomes" id="UP000799291">
    <property type="component" value="Unassembled WGS sequence"/>
</dbReference>
<keyword evidence="3" id="KW-1185">Reference proteome</keyword>
<protein>
    <submittedName>
        <fullName evidence="2">Uncharacterized protein</fullName>
    </submittedName>
</protein>